<gene>
    <name evidence="2" type="ORF">SAMN05192558_113162</name>
</gene>
<reference evidence="3" key="1">
    <citation type="submission" date="2016-10" db="EMBL/GenBank/DDBJ databases">
        <authorList>
            <person name="Varghese N."/>
            <person name="Submissions S."/>
        </authorList>
    </citation>
    <scope>NUCLEOTIDE SEQUENCE [LARGE SCALE GENOMIC DNA]</scope>
    <source>
        <strain evidence="3">IBRC-M 10655</strain>
    </source>
</reference>
<feature type="transmembrane region" description="Helical" evidence="1">
    <location>
        <begin position="62"/>
        <end position="81"/>
    </location>
</feature>
<keyword evidence="1" id="KW-0472">Membrane</keyword>
<dbReference type="EMBL" id="FNJB01000013">
    <property type="protein sequence ID" value="SDP75751.1"/>
    <property type="molecule type" value="Genomic_DNA"/>
</dbReference>
<dbReference type="AlphaFoldDB" id="A0A1H0VBM2"/>
<keyword evidence="1" id="KW-0812">Transmembrane</keyword>
<accession>A0A1H0VBM2</accession>
<feature type="transmembrane region" description="Helical" evidence="1">
    <location>
        <begin position="31"/>
        <end position="50"/>
    </location>
</feature>
<keyword evidence="3" id="KW-1185">Reference proteome</keyword>
<evidence type="ECO:0000256" key="1">
    <source>
        <dbReference type="SAM" id="Phobius"/>
    </source>
</evidence>
<organism evidence="2 3">
    <name type="scientific">Actinokineospora alba</name>
    <dbReference type="NCBI Taxonomy" id="504798"/>
    <lineage>
        <taxon>Bacteria</taxon>
        <taxon>Bacillati</taxon>
        <taxon>Actinomycetota</taxon>
        <taxon>Actinomycetes</taxon>
        <taxon>Pseudonocardiales</taxon>
        <taxon>Pseudonocardiaceae</taxon>
        <taxon>Actinokineospora</taxon>
    </lineage>
</organism>
<keyword evidence="1" id="KW-1133">Transmembrane helix</keyword>
<feature type="transmembrane region" description="Helical" evidence="1">
    <location>
        <begin position="111"/>
        <end position="130"/>
    </location>
</feature>
<evidence type="ECO:0000313" key="2">
    <source>
        <dbReference type="EMBL" id="SDP75751.1"/>
    </source>
</evidence>
<name>A0A1H0VBM2_9PSEU</name>
<sequence>MRTSVNVTVQLAAVVLFLALRLSAGGWLLVIYLFSIIGPIVTLVPLFFAIKTARRETLPSGVAAPFVTAAVSLVGAGLLVADFGDSAWGSIPVLGDTLVGSGSALMALDSLGWLFVLGFVGSVVWIFVAVSAAEPAPVTRKGALIIGGVVAAIAAVLVVPPLVQASSNAGNEDLAAARSAAESAGRTLRADLRPAPERMSGVWEVCADSKSAQFVVSMGVSGDVSDVHNQLDDRMESSRWERVDNWSYWHAKTRDGHEVVASQATVAGAKASVAVKSTCVAVGSARARELALELPVKLGE</sequence>
<proteinExistence type="predicted"/>
<protein>
    <submittedName>
        <fullName evidence="2">Uncharacterized protein</fullName>
    </submittedName>
</protein>
<feature type="transmembrane region" description="Helical" evidence="1">
    <location>
        <begin position="142"/>
        <end position="163"/>
    </location>
</feature>
<dbReference type="Proteomes" id="UP000199651">
    <property type="component" value="Unassembled WGS sequence"/>
</dbReference>
<evidence type="ECO:0000313" key="3">
    <source>
        <dbReference type="Proteomes" id="UP000199651"/>
    </source>
</evidence>